<keyword evidence="2" id="KW-1185">Reference proteome</keyword>
<dbReference type="EMBL" id="FQZD01000013">
    <property type="protein sequence ID" value="SHJ15312.1"/>
    <property type="molecule type" value="Genomic_DNA"/>
</dbReference>
<dbReference type="Pfam" id="PF20551">
    <property type="entry name" value="DUF6765"/>
    <property type="match status" value="1"/>
</dbReference>
<dbReference type="InterPro" id="IPR046653">
    <property type="entry name" value="DUF6765"/>
</dbReference>
<protein>
    <submittedName>
        <fullName evidence="1">Uncharacterized protein</fullName>
    </submittedName>
</protein>
<accession>A0A1M6GZF0</accession>
<sequence>MRESKCVIAGYNRDRDSIFGKSLKRLETYSLSSCFLQKDFHYAGTYVLARLAGFTQEQAGKIATCALYVDDATFDGVIINPESKEEYYCIRSAHCNENLAMDVETFKDQKYNQQVWASFHFLPGNGELTLEEGTTLRLADKLVCKPNSYIARDMVRHSIIEMMKTR</sequence>
<reference evidence="1 2" key="1">
    <citation type="submission" date="2016-11" db="EMBL/GenBank/DDBJ databases">
        <authorList>
            <person name="Varghese N."/>
            <person name="Submissions S."/>
        </authorList>
    </citation>
    <scope>NUCLEOTIDE SEQUENCE [LARGE SCALE GENOMIC DNA]</scope>
    <source>
        <strain evidence="1 2">DSM 15287</strain>
    </source>
</reference>
<evidence type="ECO:0000313" key="2">
    <source>
        <dbReference type="Proteomes" id="UP000322917"/>
    </source>
</evidence>
<proteinExistence type="predicted"/>
<organism evidence="1 2">
    <name type="scientific">Propionispora hippei DSM 15287</name>
    <dbReference type="NCBI Taxonomy" id="1123003"/>
    <lineage>
        <taxon>Bacteria</taxon>
        <taxon>Bacillati</taxon>
        <taxon>Bacillota</taxon>
        <taxon>Negativicutes</taxon>
        <taxon>Selenomonadales</taxon>
        <taxon>Sporomusaceae</taxon>
        <taxon>Propionispora</taxon>
    </lineage>
</organism>
<name>A0A1M6GZF0_9FIRM</name>
<dbReference type="Proteomes" id="UP000322917">
    <property type="component" value="Unassembled WGS sequence"/>
</dbReference>
<dbReference type="AlphaFoldDB" id="A0A1M6GZF0"/>
<gene>
    <name evidence="1" type="ORF">SAMN02745170_01832</name>
</gene>
<evidence type="ECO:0000313" key="1">
    <source>
        <dbReference type="EMBL" id="SHJ15312.1"/>
    </source>
</evidence>